<dbReference type="AlphaFoldDB" id="A0A849L5N6"/>
<evidence type="ECO:0000313" key="2">
    <source>
        <dbReference type="EMBL" id="NNU81441.1"/>
    </source>
</evidence>
<dbReference type="SUPFAM" id="SSF55729">
    <property type="entry name" value="Acyl-CoA N-acyltransferases (Nat)"/>
    <property type="match status" value="1"/>
</dbReference>
<feature type="transmembrane region" description="Helical" evidence="1">
    <location>
        <begin position="113"/>
        <end position="134"/>
    </location>
</feature>
<dbReference type="InterPro" id="IPR016181">
    <property type="entry name" value="Acyl_CoA_acyltransferase"/>
</dbReference>
<keyword evidence="1" id="KW-0812">Transmembrane</keyword>
<keyword evidence="1" id="KW-1133">Transmembrane helix</keyword>
<evidence type="ECO:0000313" key="3">
    <source>
        <dbReference type="Proteomes" id="UP000572377"/>
    </source>
</evidence>
<sequence>MKHYTKEFDALDPTLAARRVSVARASAEELAQIYPQVAASFMQQVASLATCQDIRRRHHDNIWAIRHRRDGALIGLYAMVMLSPEGHAALLIGDFDAPDPRLSHVAATGDPVAAIYHWGVYAPGIAAAAIPLMAERLSSPDYRHLDLYGNGSTPAGRRIMKSLGFHRVEDPRTPQLFKYERLARRGLFEITGYSL</sequence>
<feature type="transmembrane region" description="Helical" evidence="1">
    <location>
        <begin position="72"/>
        <end position="93"/>
    </location>
</feature>
<protein>
    <recommendedName>
        <fullName evidence="4">N-acetyltransferase domain-containing protein</fullName>
    </recommendedName>
</protein>
<evidence type="ECO:0008006" key="4">
    <source>
        <dbReference type="Google" id="ProtNLM"/>
    </source>
</evidence>
<evidence type="ECO:0000256" key="1">
    <source>
        <dbReference type="SAM" id="Phobius"/>
    </source>
</evidence>
<name>A0A849L5N6_9RHOB</name>
<dbReference type="EMBL" id="JABFBC010000002">
    <property type="protein sequence ID" value="NNU81441.1"/>
    <property type="molecule type" value="Genomic_DNA"/>
</dbReference>
<proteinExistence type="predicted"/>
<gene>
    <name evidence="2" type="ORF">HMH01_13445</name>
</gene>
<organism evidence="2 3">
    <name type="scientific">Halovulum dunhuangense</name>
    <dbReference type="NCBI Taxonomy" id="1505036"/>
    <lineage>
        <taxon>Bacteria</taxon>
        <taxon>Pseudomonadati</taxon>
        <taxon>Pseudomonadota</taxon>
        <taxon>Alphaproteobacteria</taxon>
        <taxon>Rhodobacterales</taxon>
        <taxon>Paracoccaceae</taxon>
        <taxon>Halovulum</taxon>
    </lineage>
</organism>
<keyword evidence="3" id="KW-1185">Reference proteome</keyword>
<keyword evidence="1" id="KW-0472">Membrane</keyword>
<accession>A0A849L5N6</accession>
<reference evidence="2 3" key="1">
    <citation type="submission" date="2020-05" db="EMBL/GenBank/DDBJ databases">
        <title>Gimesia benthica sp. nov., a novel planctomycete isolated from a deep-sea water sample of the Northwest Indian Ocean.</title>
        <authorList>
            <person name="Wang J."/>
            <person name="Ruan C."/>
            <person name="Song L."/>
            <person name="Zhu Y."/>
            <person name="Li A."/>
            <person name="Zheng X."/>
            <person name="Wang L."/>
            <person name="Lu Z."/>
            <person name="Huang Y."/>
            <person name="Du W."/>
            <person name="Zhou Y."/>
            <person name="Huang L."/>
            <person name="Dai X."/>
        </authorList>
    </citation>
    <scope>NUCLEOTIDE SEQUENCE [LARGE SCALE GENOMIC DNA]</scope>
    <source>
        <strain evidence="2 3">YYQ-30</strain>
    </source>
</reference>
<dbReference type="Proteomes" id="UP000572377">
    <property type="component" value="Unassembled WGS sequence"/>
</dbReference>
<comment type="caution">
    <text evidence="2">The sequence shown here is derived from an EMBL/GenBank/DDBJ whole genome shotgun (WGS) entry which is preliminary data.</text>
</comment>
<dbReference type="RefSeq" id="WP_171326283.1">
    <property type="nucleotide sequence ID" value="NZ_JABFBC010000002.1"/>
</dbReference>